<evidence type="ECO:0000313" key="1">
    <source>
        <dbReference type="EnsemblPlants" id="EMT08636"/>
    </source>
</evidence>
<name>M8B3S8_AEGTA</name>
<protein>
    <submittedName>
        <fullName evidence="1">Uncharacterized protein</fullName>
    </submittedName>
</protein>
<reference evidence="1" key="1">
    <citation type="submission" date="2015-06" db="UniProtKB">
        <authorList>
            <consortium name="EnsemblPlants"/>
        </authorList>
    </citation>
    <scope>IDENTIFICATION</scope>
</reference>
<proteinExistence type="predicted"/>
<accession>M8B3S8</accession>
<dbReference type="EnsemblPlants" id="EMT08636">
    <property type="protein sequence ID" value="EMT08636"/>
    <property type="gene ID" value="F775_08682"/>
</dbReference>
<sequence length="222" mass="24545">MALPLHCHLTSMFFQLPFLSMVFVDANFTVSEAAYYPNSDTKGIEKILLLVSDKYFQMEHVSGTFQATLNNFNVSASASLYRNGVGCNVPTHAIGSICGGAPGCVNHNTIFLFRLMAQSADGGEALLALGRVELNTGDCEPDMPTGPLSIRMLFSSRASRSGDQKWLVLTNIILPPFHNVERSRFPRSKFDHKFNQRDQLQWEQKYEFSGMIFAPAAVGLVG</sequence>
<dbReference type="AlphaFoldDB" id="M8B3S8"/>
<organism evidence="1">
    <name type="scientific">Aegilops tauschii</name>
    <name type="common">Tausch's goatgrass</name>
    <name type="synonym">Aegilops squarrosa</name>
    <dbReference type="NCBI Taxonomy" id="37682"/>
    <lineage>
        <taxon>Eukaryota</taxon>
        <taxon>Viridiplantae</taxon>
        <taxon>Streptophyta</taxon>
        <taxon>Embryophyta</taxon>
        <taxon>Tracheophyta</taxon>
        <taxon>Spermatophyta</taxon>
        <taxon>Magnoliopsida</taxon>
        <taxon>Liliopsida</taxon>
        <taxon>Poales</taxon>
        <taxon>Poaceae</taxon>
        <taxon>BOP clade</taxon>
        <taxon>Pooideae</taxon>
        <taxon>Triticodae</taxon>
        <taxon>Triticeae</taxon>
        <taxon>Triticinae</taxon>
        <taxon>Aegilops</taxon>
    </lineage>
</organism>